<accession>A0ABQ4NRE9</accession>
<proteinExistence type="predicted"/>
<organism evidence="1 2">
    <name type="scientific">Jannaschia pagri</name>
    <dbReference type="NCBI Taxonomy" id="2829797"/>
    <lineage>
        <taxon>Bacteria</taxon>
        <taxon>Pseudomonadati</taxon>
        <taxon>Pseudomonadota</taxon>
        <taxon>Alphaproteobacteria</taxon>
        <taxon>Rhodobacterales</taxon>
        <taxon>Roseobacteraceae</taxon>
        <taxon>Jannaschia</taxon>
    </lineage>
</organism>
<comment type="caution">
    <text evidence="1">The sequence shown here is derived from an EMBL/GenBank/DDBJ whole genome shotgun (WGS) entry which is preliminary data.</text>
</comment>
<evidence type="ECO:0000313" key="2">
    <source>
        <dbReference type="Proteomes" id="UP000786693"/>
    </source>
</evidence>
<evidence type="ECO:0000313" key="1">
    <source>
        <dbReference type="EMBL" id="GIT96948.1"/>
    </source>
</evidence>
<protein>
    <submittedName>
        <fullName evidence="1">Uncharacterized protein</fullName>
    </submittedName>
</protein>
<sequence>MHDMSIEDRKQLYRALRAVADLSNIHIEVLIIRAVGQDIVFGTDYISNFRRGNIAQARARKIHSWLSQNHWADVHEVVPDLFPAPEAGPWKRLIEERAQATGLKIQRLDQFGIVQRVRDSAEEITSLQLGTPFCFEIDAPRSGSAIMFQEHKGYWYPLPLSKDGTGLRCMVGAGINVVPHSGDSKPISLTENDDTGRHQFVCLVIDEEIKLASLKTIEKAVPQLGGPIAPALLNSLASEIKSRSLERFALFRVAVRFVA</sequence>
<keyword evidence="2" id="KW-1185">Reference proteome</keyword>
<name>A0ABQ4NRE9_9RHOB</name>
<dbReference type="EMBL" id="BPFH01000009">
    <property type="protein sequence ID" value="GIT96948.1"/>
    <property type="molecule type" value="Genomic_DNA"/>
</dbReference>
<gene>
    <name evidence="1" type="ORF">JANAI62_35710</name>
</gene>
<dbReference type="Proteomes" id="UP000786693">
    <property type="component" value="Unassembled WGS sequence"/>
</dbReference>
<reference evidence="1 2" key="1">
    <citation type="submission" date="2021-05" db="EMBL/GenBank/DDBJ databases">
        <title>Bacteria Genome sequencing.</title>
        <authorList>
            <person name="Takabe Y."/>
            <person name="Nakajima Y."/>
            <person name="Suzuki S."/>
            <person name="Shiozaki T."/>
        </authorList>
    </citation>
    <scope>NUCLEOTIDE SEQUENCE [LARGE SCALE GENOMIC DNA]</scope>
    <source>
        <strain evidence="1 2">AI_62</strain>
    </source>
</reference>